<keyword evidence="1" id="KW-0472">Membrane</keyword>
<dbReference type="InterPro" id="IPR012859">
    <property type="entry name" value="Pilin_N_archaeal"/>
</dbReference>
<dbReference type="AlphaFoldDB" id="A0A2A2HPP3"/>
<proteinExistence type="predicted"/>
<evidence type="ECO:0000256" key="1">
    <source>
        <dbReference type="SAM" id="Phobius"/>
    </source>
</evidence>
<evidence type="ECO:0000313" key="4">
    <source>
        <dbReference type="Proteomes" id="UP000218164"/>
    </source>
</evidence>
<organism evidence="3 4">
    <name type="scientific">Methanosarcina spelaei</name>
    <dbReference type="NCBI Taxonomy" id="1036679"/>
    <lineage>
        <taxon>Archaea</taxon>
        <taxon>Methanobacteriati</taxon>
        <taxon>Methanobacteriota</taxon>
        <taxon>Stenosarchaea group</taxon>
        <taxon>Methanomicrobia</taxon>
        <taxon>Methanosarcinales</taxon>
        <taxon>Methanosarcinaceae</taxon>
        <taxon>Methanosarcina</taxon>
    </lineage>
</organism>
<evidence type="ECO:0000259" key="2">
    <source>
        <dbReference type="Pfam" id="PF07790"/>
    </source>
</evidence>
<dbReference type="Proteomes" id="UP000218164">
    <property type="component" value="Unassembled WGS sequence"/>
</dbReference>
<protein>
    <recommendedName>
        <fullName evidence="2">Archaeal Type IV pilin N-terminal domain-containing protein</fullName>
    </recommendedName>
</protein>
<keyword evidence="1" id="KW-0812">Transmembrane</keyword>
<dbReference type="Pfam" id="PF07790">
    <property type="entry name" value="Pilin_N"/>
    <property type="match status" value="1"/>
</dbReference>
<dbReference type="RefSeq" id="WP_245860323.1">
    <property type="nucleotide sequence ID" value="NZ_LMVP01000527.1"/>
</dbReference>
<evidence type="ECO:0000313" key="3">
    <source>
        <dbReference type="EMBL" id="PAV11183.1"/>
    </source>
</evidence>
<dbReference type="EMBL" id="LMVP01000527">
    <property type="protein sequence ID" value="PAV11183.1"/>
    <property type="molecule type" value="Genomic_DNA"/>
</dbReference>
<accession>A0A2A2HPP3</accession>
<feature type="domain" description="Archaeal Type IV pilin N-terminal" evidence="2">
    <location>
        <begin position="29"/>
        <end position="114"/>
    </location>
</feature>
<gene>
    <name evidence="3" type="ORF">ASJ81_01885</name>
</gene>
<keyword evidence="1" id="KW-1133">Transmembrane helix</keyword>
<name>A0A2A2HPP3_9EURY</name>
<sequence>MTVCRIFLLMKVWGKVRTEYYFSFKSTSEAVAPITGSLLMLSVLVILASTVAVTFYNTAGESTQPLMAKISLESCEGGLPNAVTGQNASFENNKIVLIHKGGRPLPLDAISIKIFGYGKSYRPAIEPGTKGFLTGNISLLYLDLSLQGKNSTCYSVNNKATLEDRLWNVGERLVLCGQDSAIGTTKSSVKVSVDGDSDTSDNYGFKVGSEIILKVIDTKSSNVIAEQKTFVKHYED</sequence>
<reference evidence="3 4" key="1">
    <citation type="journal article" date="2017" name="BMC Genomics">
        <title>Genomic analysis of methanogenic archaea reveals a shift towards energy conservation.</title>
        <authorList>
            <person name="Gilmore S.P."/>
            <person name="Henske J.K."/>
            <person name="Sexton J.A."/>
            <person name="Solomon K.V."/>
            <person name="Seppala S."/>
            <person name="Yoo J.I."/>
            <person name="Huyett L.M."/>
            <person name="Pressman A."/>
            <person name="Cogan J.Z."/>
            <person name="Kivenson V."/>
            <person name="Peng X."/>
            <person name="Tan Y."/>
            <person name="Valentine D.L."/>
            <person name="O'Malley M.A."/>
        </authorList>
    </citation>
    <scope>NUCLEOTIDE SEQUENCE [LARGE SCALE GENOMIC DNA]</scope>
    <source>
        <strain evidence="3 4">MC-15</strain>
    </source>
</reference>
<comment type="caution">
    <text evidence="3">The sequence shown here is derived from an EMBL/GenBank/DDBJ whole genome shotgun (WGS) entry which is preliminary data.</text>
</comment>
<feature type="transmembrane region" description="Helical" evidence="1">
    <location>
        <begin position="38"/>
        <end position="59"/>
    </location>
</feature>
<keyword evidence="4" id="KW-1185">Reference proteome</keyword>